<comment type="subcellular location">
    <subcellularLocation>
        <location evidence="1">Membrane</location>
    </subcellularLocation>
</comment>
<dbReference type="AlphaFoldDB" id="A0A418ZZW3"/>
<dbReference type="InterPro" id="IPR004089">
    <property type="entry name" value="MCPsignal_dom"/>
</dbReference>
<dbReference type="GO" id="GO:0006935">
    <property type="term" value="P:chemotaxis"/>
    <property type="evidence" value="ECO:0007669"/>
    <property type="project" value="UniProtKB-KW"/>
</dbReference>
<organism evidence="10 11">
    <name type="scientific">Paracoccus aestuarii</name>
    <dbReference type="NCBI Taxonomy" id="453842"/>
    <lineage>
        <taxon>Bacteria</taxon>
        <taxon>Pseudomonadati</taxon>
        <taxon>Pseudomonadota</taxon>
        <taxon>Alphaproteobacteria</taxon>
        <taxon>Rhodobacterales</taxon>
        <taxon>Paracoccaceae</taxon>
        <taxon>Paracoccus</taxon>
    </lineage>
</organism>
<dbReference type="PANTHER" id="PTHR43531:SF11">
    <property type="entry name" value="METHYL-ACCEPTING CHEMOTAXIS PROTEIN 3"/>
    <property type="match status" value="1"/>
</dbReference>
<dbReference type="PRINTS" id="PR00260">
    <property type="entry name" value="CHEMTRNSDUCR"/>
</dbReference>
<comment type="similarity">
    <text evidence="3">Belongs to the methyl-accepting chemotaxis (MCP) protein family.</text>
</comment>
<feature type="domain" description="HAMP" evidence="9">
    <location>
        <begin position="444"/>
        <end position="500"/>
    </location>
</feature>
<dbReference type="SUPFAM" id="SSF58104">
    <property type="entry name" value="Methyl-accepting chemotaxis protein (MCP) signaling domain"/>
    <property type="match status" value="1"/>
</dbReference>
<proteinExistence type="inferred from homology"/>
<dbReference type="Pfam" id="PF00015">
    <property type="entry name" value="MCPsignal"/>
    <property type="match status" value="1"/>
</dbReference>
<dbReference type="CDD" id="cd12913">
    <property type="entry name" value="PDC1_MCP_like"/>
    <property type="match status" value="1"/>
</dbReference>
<keyword evidence="4" id="KW-0807">Transducer</keyword>
<feature type="transmembrane region" description="Helical" evidence="7">
    <location>
        <begin position="49"/>
        <end position="72"/>
    </location>
</feature>
<evidence type="ECO:0000259" key="9">
    <source>
        <dbReference type="PROSITE" id="PS50885"/>
    </source>
</evidence>
<dbReference type="Gene3D" id="3.30.450.20">
    <property type="entry name" value="PAS domain"/>
    <property type="match status" value="2"/>
</dbReference>
<dbReference type="SMART" id="SM00304">
    <property type="entry name" value="HAMP"/>
    <property type="match status" value="2"/>
</dbReference>
<evidence type="ECO:0000256" key="3">
    <source>
        <dbReference type="ARBA" id="ARBA00029447"/>
    </source>
</evidence>
<dbReference type="SUPFAM" id="SSF158472">
    <property type="entry name" value="HAMP domain-like"/>
    <property type="match status" value="1"/>
</dbReference>
<keyword evidence="5" id="KW-0175">Coiled coil</keyword>
<dbReference type="GO" id="GO:0007165">
    <property type="term" value="P:signal transduction"/>
    <property type="evidence" value="ECO:0007669"/>
    <property type="project" value="UniProtKB-KW"/>
</dbReference>
<dbReference type="Gene3D" id="6.10.340.10">
    <property type="match status" value="1"/>
</dbReference>
<dbReference type="InterPro" id="IPR004090">
    <property type="entry name" value="Chemotax_Me-accpt_rcpt"/>
</dbReference>
<gene>
    <name evidence="10" type="ORF">D3P06_04505</name>
</gene>
<comment type="caution">
    <text evidence="10">The sequence shown here is derived from an EMBL/GenBank/DDBJ whole genome shotgun (WGS) entry which is preliminary data.</text>
</comment>
<keyword evidence="2" id="KW-0145">Chemotaxis</keyword>
<dbReference type="CDD" id="cd06225">
    <property type="entry name" value="HAMP"/>
    <property type="match status" value="1"/>
</dbReference>
<dbReference type="PROSITE" id="PS50111">
    <property type="entry name" value="CHEMOTAXIS_TRANSDUC_2"/>
    <property type="match status" value="1"/>
</dbReference>
<dbReference type="Gene3D" id="1.10.287.950">
    <property type="entry name" value="Methyl-accepting chemotaxis protein"/>
    <property type="match status" value="1"/>
</dbReference>
<dbReference type="FunFam" id="1.10.287.950:FF:000001">
    <property type="entry name" value="Methyl-accepting chemotaxis sensory transducer"/>
    <property type="match status" value="1"/>
</dbReference>
<accession>A0A418ZZW3</accession>
<dbReference type="CDD" id="cd11386">
    <property type="entry name" value="MCP_signal"/>
    <property type="match status" value="1"/>
</dbReference>
<feature type="region of interest" description="Disordered" evidence="6">
    <location>
        <begin position="1"/>
        <end position="33"/>
    </location>
</feature>
<dbReference type="GO" id="GO:0004888">
    <property type="term" value="F:transmembrane signaling receptor activity"/>
    <property type="evidence" value="ECO:0007669"/>
    <property type="project" value="InterPro"/>
</dbReference>
<dbReference type="InterPro" id="IPR003660">
    <property type="entry name" value="HAMP_dom"/>
</dbReference>
<feature type="coiled-coil region" evidence="5">
    <location>
        <begin position="531"/>
        <end position="561"/>
    </location>
</feature>
<keyword evidence="11" id="KW-1185">Reference proteome</keyword>
<evidence type="ECO:0000256" key="7">
    <source>
        <dbReference type="SAM" id="Phobius"/>
    </source>
</evidence>
<reference evidence="10 11" key="1">
    <citation type="submission" date="2018-09" db="EMBL/GenBank/DDBJ databases">
        <title>Paracoccus onubensis nov. sp. a moderate halophilic bacterium isolated from Gruta de las Maravillas (Aracena, Spain).</title>
        <authorList>
            <person name="Jurado V."/>
            <person name="Gutierrez-Patricio S."/>
            <person name="Gonzalez-Pimentel J.L."/>
            <person name="Laiz L."/>
            <person name="Saiz-Jimenez C."/>
        </authorList>
    </citation>
    <scope>NUCLEOTIDE SEQUENCE [LARGE SCALE GENOMIC DNA]</scope>
    <source>
        <strain evidence="10 11">DSM 19484</strain>
    </source>
</reference>
<dbReference type="EMBL" id="QZEV01000012">
    <property type="protein sequence ID" value="RJL06172.1"/>
    <property type="molecule type" value="Genomic_DNA"/>
</dbReference>
<dbReference type="PANTHER" id="PTHR43531">
    <property type="entry name" value="PROTEIN ICFG"/>
    <property type="match status" value="1"/>
</dbReference>
<keyword evidence="7" id="KW-1133">Transmembrane helix</keyword>
<evidence type="ECO:0000256" key="5">
    <source>
        <dbReference type="SAM" id="Coils"/>
    </source>
</evidence>
<name>A0A418ZZW3_9RHOB</name>
<evidence type="ECO:0000313" key="10">
    <source>
        <dbReference type="EMBL" id="RJL06172.1"/>
    </source>
</evidence>
<dbReference type="InterPro" id="IPR051310">
    <property type="entry name" value="MCP_chemotaxis"/>
</dbReference>
<dbReference type="Pfam" id="PF00672">
    <property type="entry name" value="HAMP"/>
    <property type="match status" value="1"/>
</dbReference>
<feature type="domain" description="Methyl-accepting transducer" evidence="8">
    <location>
        <begin position="505"/>
        <end position="734"/>
    </location>
</feature>
<evidence type="ECO:0000256" key="2">
    <source>
        <dbReference type="ARBA" id="ARBA00022500"/>
    </source>
</evidence>
<evidence type="ECO:0000259" key="8">
    <source>
        <dbReference type="PROSITE" id="PS50111"/>
    </source>
</evidence>
<keyword evidence="7" id="KW-0812">Transmembrane</keyword>
<feature type="domain" description="HAMP" evidence="9">
    <location>
        <begin position="370"/>
        <end position="423"/>
    </location>
</feature>
<dbReference type="Proteomes" id="UP000285530">
    <property type="component" value="Unassembled WGS sequence"/>
</dbReference>
<keyword evidence="7" id="KW-0472">Membrane</keyword>
<dbReference type="SMART" id="SM00283">
    <property type="entry name" value="MA"/>
    <property type="match status" value="1"/>
</dbReference>
<dbReference type="OrthoDB" id="4514964at2"/>
<evidence type="ECO:0000256" key="1">
    <source>
        <dbReference type="ARBA" id="ARBA00004370"/>
    </source>
</evidence>
<dbReference type="PROSITE" id="PS50885">
    <property type="entry name" value="HAMP"/>
    <property type="match status" value="2"/>
</dbReference>
<evidence type="ECO:0000256" key="6">
    <source>
        <dbReference type="SAM" id="MobiDB-lite"/>
    </source>
</evidence>
<dbReference type="Pfam" id="PF22673">
    <property type="entry name" value="MCP-like_PDC_1"/>
    <property type="match status" value="1"/>
</dbReference>
<evidence type="ECO:0000313" key="11">
    <source>
        <dbReference type="Proteomes" id="UP000285530"/>
    </source>
</evidence>
<feature type="transmembrane region" description="Helical" evidence="7">
    <location>
        <begin position="350"/>
        <end position="369"/>
    </location>
</feature>
<sequence>MPAPRGEIPAPVTVGKPPAAKQGRPQTPATAFSGGAKMKIRTMSIRAKLAFSAAALTACAIVAVIALTTTLMTRSSAAESQAHARALLDEYAATVAQEIGSVADMVRTGTAAIEGALDAGLADRDALGRMVYRMLEDRPDLVGMTLAFEPDGLQGRDLDHVGHQYSDAAGRFVPYFFYDPQVRIDVELLDMRPEAGTESWYDQPIRENRNLITPPYDYDVGGTSVLMTTISGVVRDEGRAVGILTGDIALTNLSSRIDQLRPFGDGRVGLVSADGRWIAHADRGRLGQPVTAEERATVLANGQATGINGAEMIVLTRPVAFPGLAEGWTIVMQVPRATVMADVVRTRDRTIMAAGVLLGLTLLIVWFGARVVSRPIERMTASMQQLADGRLDTPIPHADRGDEIGAMASAVTVFRDRAVEARRLEAQAEADRAAQQAADQAERDRQDRVVREIGTGLERLAAGDMTHRIESPAHDPFPAAYDSLRLSFNEVVSRLSQTVRRIADVANQVRGGADEINMAASEISTRAETQAATLEESAAALNQMNESLRQTASRAREAEEASSRNRDIAAESAEVVTDAVTAMRAIERSSEQITRIIGVIDDIAFQTNLLALNAGVEAARAGEAGRGFAVVASEVRGLAQRAAESAREVRGLISDSAAQVRTGSELVGRTGDSLGVILDKASEVSEQIAAIARAAAEQSTGLAEINAGVNQLDQVTQQNAAVAEEATAASMSLRQQAQVLSTEIAAFKVEGGPRMDAPERPSLAPEFSVEVRPIRVAGGGAGAGQMLEF</sequence>
<protein>
    <submittedName>
        <fullName evidence="10">Methyl-accepting chemotaxis protein</fullName>
    </submittedName>
</protein>
<dbReference type="GO" id="GO:0016020">
    <property type="term" value="C:membrane"/>
    <property type="evidence" value="ECO:0007669"/>
    <property type="project" value="UniProtKB-SubCell"/>
</dbReference>
<evidence type="ECO:0000256" key="4">
    <source>
        <dbReference type="PROSITE-ProRule" id="PRU00284"/>
    </source>
</evidence>